<proteinExistence type="predicted"/>
<evidence type="ECO:0000256" key="1">
    <source>
        <dbReference type="SAM" id="MobiDB-lite"/>
    </source>
</evidence>
<feature type="non-terminal residue" evidence="2">
    <location>
        <position position="108"/>
    </location>
</feature>
<dbReference type="Proteomes" id="UP000287615">
    <property type="component" value="Unassembled WGS sequence"/>
</dbReference>
<reference evidence="2 3" key="1">
    <citation type="submission" date="2017-01" db="EMBL/GenBank/DDBJ databases">
        <title>The cable genome- insights into the physiology and evolution of filamentous bacteria capable of sulfide oxidation via long distance electron transfer.</title>
        <authorList>
            <person name="Schreiber L."/>
            <person name="Bjerg J.T."/>
            <person name="Boggild A."/>
            <person name="Van De Vossenberg J."/>
            <person name="Meysman F."/>
            <person name="Nielsen L.P."/>
            <person name="Schramm A."/>
            <person name="Kjeldsen K.U."/>
        </authorList>
    </citation>
    <scope>NUCLEOTIDE SEQUENCE [LARGE SCALE GENOMIC DNA]</scope>
    <source>
        <strain evidence="2">A3</strain>
    </source>
</reference>
<comment type="caution">
    <text evidence="2">The sequence shown here is derived from an EMBL/GenBank/DDBJ whole genome shotgun (WGS) entry which is preliminary data.</text>
</comment>
<name>A0A444JAQ7_9BACT</name>
<gene>
    <name evidence="2" type="ORF">VU00_11301</name>
</gene>
<organism evidence="2 3">
    <name type="scientific">Candidatus Electrothrix marina</name>
    <dbReference type="NCBI Taxonomy" id="1859130"/>
    <lineage>
        <taxon>Bacteria</taxon>
        <taxon>Pseudomonadati</taxon>
        <taxon>Thermodesulfobacteriota</taxon>
        <taxon>Desulfobulbia</taxon>
        <taxon>Desulfobulbales</taxon>
        <taxon>Desulfobulbaceae</taxon>
        <taxon>Candidatus Electrothrix</taxon>
    </lineage>
</organism>
<dbReference type="EMBL" id="MTKR01000130">
    <property type="protein sequence ID" value="RWX50169.1"/>
    <property type="molecule type" value="Genomic_DNA"/>
</dbReference>
<sequence>MVGPLSGASVQAFQVDDLRTAQEGPIGAAENDSNLLSSGTFDLSLDGIADSEWIVVAASGGEDIDGDGNGAVDTAPTENQGTLHTAKLFPTEALSEYVYHASPRPAPR</sequence>
<feature type="region of interest" description="Disordered" evidence="1">
    <location>
        <begin position="62"/>
        <end position="84"/>
    </location>
</feature>
<protein>
    <submittedName>
        <fullName evidence="2">Uncharacterized protein</fullName>
    </submittedName>
</protein>
<accession>A0A444JAQ7</accession>
<evidence type="ECO:0000313" key="2">
    <source>
        <dbReference type="EMBL" id="RWX50169.1"/>
    </source>
</evidence>
<evidence type="ECO:0000313" key="3">
    <source>
        <dbReference type="Proteomes" id="UP000287615"/>
    </source>
</evidence>
<dbReference type="AlphaFoldDB" id="A0A444JAQ7"/>